<protein>
    <submittedName>
        <fullName evidence="1">Uncharacterized protein</fullName>
    </submittedName>
</protein>
<proteinExistence type="predicted"/>
<dbReference type="EMBL" id="LBVW01000019">
    <property type="protein sequence ID" value="KKQ93102.1"/>
    <property type="molecule type" value="Genomic_DNA"/>
</dbReference>
<organism evidence="1 2">
    <name type="scientific">Candidatus Woesebacteria bacterium GW2011_GWB1_39_10b</name>
    <dbReference type="NCBI Taxonomy" id="1618573"/>
    <lineage>
        <taxon>Bacteria</taxon>
        <taxon>Candidatus Woeseibacteriota</taxon>
    </lineage>
</organism>
<feature type="non-terminal residue" evidence="1">
    <location>
        <position position="30"/>
    </location>
</feature>
<sequence>MTPEQQIATKTESIVRITARLSQARSFFER</sequence>
<evidence type="ECO:0000313" key="2">
    <source>
        <dbReference type="Proteomes" id="UP000034932"/>
    </source>
</evidence>
<name>A0A0G0LPY8_9BACT</name>
<evidence type="ECO:0000313" key="1">
    <source>
        <dbReference type="EMBL" id="KKQ93102.1"/>
    </source>
</evidence>
<reference evidence="1 2" key="1">
    <citation type="journal article" date="2015" name="Nature">
        <title>rRNA introns, odd ribosomes, and small enigmatic genomes across a large radiation of phyla.</title>
        <authorList>
            <person name="Brown C.T."/>
            <person name="Hug L.A."/>
            <person name="Thomas B.C."/>
            <person name="Sharon I."/>
            <person name="Castelle C.J."/>
            <person name="Singh A."/>
            <person name="Wilkins M.J."/>
            <person name="Williams K.H."/>
            <person name="Banfield J.F."/>
        </authorList>
    </citation>
    <scope>NUCLEOTIDE SEQUENCE [LARGE SCALE GENOMIC DNA]</scope>
</reference>
<comment type="caution">
    <text evidence="1">The sequence shown here is derived from an EMBL/GenBank/DDBJ whole genome shotgun (WGS) entry which is preliminary data.</text>
</comment>
<gene>
    <name evidence="1" type="ORF">UT19_C0019G0013</name>
</gene>
<accession>A0A0G0LPY8</accession>
<dbReference type="AlphaFoldDB" id="A0A0G0LPY8"/>
<dbReference type="Proteomes" id="UP000034932">
    <property type="component" value="Unassembled WGS sequence"/>
</dbReference>